<evidence type="ECO:0000313" key="10">
    <source>
        <dbReference type="EMBL" id="PWB70110.1"/>
    </source>
</evidence>
<organism evidence="10 11">
    <name type="scientific">candidate division GN15 bacterium</name>
    <dbReference type="NCBI Taxonomy" id="2072418"/>
    <lineage>
        <taxon>Bacteria</taxon>
        <taxon>candidate division GN15</taxon>
    </lineage>
</organism>
<dbReference type="PANTHER" id="PTHR33910:SF1">
    <property type="entry name" value="PROTEIN TRANSLOCASE SUBUNIT SECE"/>
    <property type="match status" value="1"/>
</dbReference>
<comment type="subcellular location">
    <subcellularLocation>
        <location evidence="9">Cell membrane</location>
        <topology evidence="9">Single-pass membrane protein</topology>
    </subcellularLocation>
    <subcellularLocation>
        <location evidence="1">Membrane</location>
    </subcellularLocation>
</comment>
<gene>
    <name evidence="9" type="primary">secE</name>
    <name evidence="10" type="ORF">C3F09_09570</name>
</gene>
<dbReference type="EMBL" id="PQAP01000155">
    <property type="protein sequence ID" value="PWB70110.1"/>
    <property type="molecule type" value="Genomic_DNA"/>
</dbReference>
<keyword evidence="2 9" id="KW-0813">Transport</keyword>
<dbReference type="Proteomes" id="UP000250918">
    <property type="component" value="Unassembled WGS sequence"/>
</dbReference>
<dbReference type="InterPro" id="IPR005807">
    <property type="entry name" value="SecE_bac"/>
</dbReference>
<proteinExistence type="inferred from homology"/>
<evidence type="ECO:0000256" key="1">
    <source>
        <dbReference type="ARBA" id="ARBA00004370"/>
    </source>
</evidence>
<dbReference type="InterPro" id="IPR001901">
    <property type="entry name" value="Translocase_SecE/Sec61-g"/>
</dbReference>
<dbReference type="Gene3D" id="1.20.5.1030">
    <property type="entry name" value="Preprotein translocase secy subunit"/>
    <property type="match status" value="1"/>
</dbReference>
<dbReference type="PANTHER" id="PTHR33910">
    <property type="entry name" value="PROTEIN TRANSLOCASE SUBUNIT SECE"/>
    <property type="match status" value="1"/>
</dbReference>
<reference evidence="10 11" key="1">
    <citation type="journal article" date="2018" name="ISME J.">
        <title>A methanotrophic archaeon couples anaerobic oxidation of methane to Fe(III) reduction.</title>
        <authorList>
            <person name="Cai C."/>
            <person name="Leu A.O."/>
            <person name="Xie G.J."/>
            <person name="Guo J."/>
            <person name="Feng Y."/>
            <person name="Zhao J.X."/>
            <person name="Tyson G.W."/>
            <person name="Yuan Z."/>
            <person name="Hu S."/>
        </authorList>
    </citation>
    <scope>NUCLEOTIDE SEQUENCE [LARGE SCALE GENOMIC DNA]</scope>
    <source>
        <strain evidence="10">FeB_12</strain>
    </source>
</reference>
<evidence type="ECO:0000256" key="8">
    <source>
        <dbReference type="ARBA" id="ARBA00023136"/>
    </source>
</evidence>
<dbReference type="GO" id="GO:0006605">
    <property type="term" value="P:protein targeting"/>
    <property type="evidence" value="ECO:0007669"/>
    <property type="project" value="UniProtKB-UniRule"/>
</dbReference>
<feature type="transmembrane region" description="Helical" evidence="9">
    <location>
        <begin position="27"/>
        <end position="48"/>
    </location>
</feature>
<dbReference type="GO" id="GO:0009306">
    <property type="term" value="P:protein secretion"/>
    <property type="evidence" value="ECO:0007669"/>
    <property type="project" value="UniProtKB-UniRule"/>
</dbReference>
<protein>
    <recommendedName>
        <fullName evidence="9">Protein translocase subunit SecE</fullName>
    </recommendedName>
</protein>
<keyword evidence="7 9" id="KW-0811">Translocation</keyword>
<keyword evidence="8 9" id="KW-0472">Membrane</keyword>
<evidence type="ECO:0000256" key="4">
    <source>
        <dbReference type="ARBA" id="ARBA00022692"/>
    </source>
</evidence>
<dbReference type="GO" id="GO:0043952">
    <property type="term" value="P:protein transport by the Sec complex"/>
    <property type="evidence" value="ECO:0007669"/>
    <property type="project" value="UniProtKB-UniRule"/>
</dbReference>
<keyword evidence="5 9" id="KW-0653">Protein transport</keyword>
<name>A0A855X4Q6_9BACT</name>
<keyword evidence="3 9" id="KW-1003">Cell membrane</keyword>
<evidence type="ECO:0000256" key="5">
    <source>
        <dbReference type="ARBA" id="ARBA00022927"/>
    </source>
</evidence>
<dbReference type="Pfam" id="PF00584">
    <property type="entry name" value="SecE"/>
    <property type="match status" value="1"/>
</dbReference>
<dbReference type="PROSITE" id="PS01067">
    <property type="entry name" value="SECE_SEC61G"/>
    <property type="match status" value="1"/>
</dbReference>
<evidence type="ECO:0000256" key="2">
    <source>
        <dbReference type="ARBA" id="ARBA00022448"/>
    </source>
</evidence>
<dbReference type="InterPro" id="IPR038379">
    <property type="entry name" value="SecE_sf"/>
</dbReference>
<comment type="caution">
    <text evidence="10">The sequence shown here is derived from an EMBL/GenBank/DDBJ whole genome shotgun (WGS) entry which is preliminary data.</text>
</comment>
<dbReference type="GO" id="GO:0005886">
    <property type="term" value="C:plasma membrane"/>
    <property type="evidence" value="ECO:0007669"/>
    <property type="project" value="UniProtKB-SubCell"/>
</dbReference>
<evidence type="ECO:0000256" key="7">
    <source>
        <dbReference type="ARBA" id="ARBA00023010"/>
    </source>
</evidence>
<evidence type="ECO:0000256" key="3">
    <source>
        <dbReference type="ARBA" id="ARBA00022475"/>
    </source>
</evidence>
<sequence>MLEKVKKYLKETVAELRKMSWPTREELIGSTIVVVVVSLVVAIFIGIVDRILVYAVKAIFGSGVGG</sequence>
<evidence type="ECO:0000256" key="6">
    <source>
        <dbReference type="ARBA" id="ARBA00022989"/>
    </source>
</evidence>
<keyword evidence="6 9" id="KW-1133">Transmembrane helix</keyword>
<dbReference type="GO" id="GO:0008320">
    <property type="term" value="F:protein transmembrane transporter activity"/>
    <property type="evidence" value="ECO:0007669"/>
    <property type="project" value="UniProtKB-UniRule"/>
</dbReference>
<comment type="function">
    <text evidence="9">Essential subunit of the Sec protein translocation channel SecYEG. Clamps together the 2 halves of SecY. May contact the channel plug during translocation.</text>
</comment>
<dbReference type="HAMAP" id="MF_00422">
    <property type="entry name" value="SecE"/>
    <property type="match status" value="1"/>
</dbReference>
<comment type="subunit">
    <text evidence="9">Component of the Sec protein translocase complex. Heterotrimer consisting of SecY, SecE and SecG subunits. The heterotrimers can form oligomers, although 1 heterotrimer is thought to be able to translocate proteins. Interacts with the ribosome. Interacts with SecDF, and other proteins may be involved. Interacts with SecA.</text>
</comment>
<dbReference type="GO" id="GO:0065002">
    <property type="term" value="P:intracellular protein transmembrane transport"/>
    <property type="evidence" value="ECO:0007669"/>
    <property type="project" value="UniProtKB-UniRule"/>
</dbReference>
<keyword evidence="4 9" id="KW-0812">Transmembrane</keyword>
<evidence type="ECO:0000313" key="11">
    <source>
        <dbReference type="Proteomes" id="UP000250918"/>
    </source>
</evidence>
<accession>A0A855X4Q6</accession>
<dbReference type="AlphaFoldDB" id="A0A855X4Q6"/>
<evidence type="ECO:0000256" key="9">
    <source>
        <dbReference type="HAMAP-Rule" id="MF_00422"/>
    </source>
</evidence>
<comment type="similarity">
    <text evidence="9">Belongs to the SecE/SEC61-gamma family.</text>
</comment>
<dbReference type="NCBIfam" id="TIGR00964">
    <property type="entry name" value="secE_bact"/>
    <property type="match status" value="1"/>
</dbReference>